<organism evidence="1 2">
    <name type="scientific">Botrytis paeoniae</name>
    <dbReference type="NCBI Taxonomy" id="278948"/>
    <lineage>
        <taxon>Eukaryota</taxon>
        <taxon>Fungi</taxon>
        <taxon>Dikarya</taxon>
        <taxon>Ascomycota</taxon>
        <taxon>Pezizomycotina</taxon>
        <taxon>Leotiomycetes</taxon>
        <taxon>Helotiales</taxon>
        <taxon>Sclerotiniaceae</taxon>
        <taxon>Botrytis</taxon>
    </lineage>
</organism>
<dbReference type="SUPFAM" id="SSF50630">
    <property type="entry name" value="Acid proteases"/>
    <property type="match status" value="1"/>
</dbReference>
<name>A0A4Z1FDB9_9HELO</name>
<evidence type="ECO:0000313" key="2">
    <source>
        <dbReference type="Proteomes" id="UP000297910"/>
    </source>
</evidence>
<keyword evidence="2" id="KW-1185">Reference proteome</keyword>
<sequence length="130" mass="13931">MIGGLEIRISVGVLIDTGFADLVLIPGLYNTISASVNLQKSFNVTYRAVTNDTLSNDTTLFQSLNISNQSIGIILSTSNATYTSIYSHNGIVKFGDSSLSGSNCTTYFHIEVSSRSVALDLLSPQTVFVL</sequence>
<proteinExistence type="predicted"/>
<dbReference type="InterPro" id="IPR021109">
    <property type="entry name" value="Peptidase_aspartic_dom_sf"/>
</dbReference>
<gene>
    <name evidence="1" type="ORF">BPAE_0228g00030</name>
</gene>
<protein>
    <submittedName>
        <fullName evidence="1">Uncharacterized protein</fullName>
    </submittedName>
</protein>
<dbReference type="Proteomes" id="UP000297910">
    <property type="component" value="Unassembled WGS sequence"/>
</dbReference>
<comment type="caution">
    <text evidence="1">The sequence shown here is derived from an EMBL/GenBank/DDBJ whole genome shotgun (WGS) entry which is preliminary data.</text>
</comment>
<dbReference type="Gene3D" id="2.40.70.10">
    <property type="entry name" value="Acid Proteases"/>
    <property type="match status" value="1"/>
</dbReference>
<dbReference type="EMBL" id="PQXI01000227">
    <property type="protein sequence ID" value="TGO21289.1"/>
    <property type="molecule type" value="Genomic_DNA"/>
</dbReference>
<evidence type="ECO:0000313" key="1">
    <source>
        <dbReference type="EMBL" id="TGO21289.1"/>
    </source>
</evidence>
<accession>A0A4Z1FDB9</accession>
<reference evidence="1 2" key="1">
    <citation type="submission" date="2017-12" db="EMBL/GenBank/DDBJ databases">
        <title>Comparative genomics of Botrytis spp.</title>
        <authorList>
            <person name="Valero-Jimenez C.A."/>
            <person name="Tapia P."/>
            <person name="Veloso J."/>
            <person name="Silva-Moreno E."/>
            <person name="Staats M."/>
            <person name="Valdes J.H."/>
            <person name="Van Kan J.A.L."/>
        </authorList>
    </citation>
    <scope>NUCLEOTIDE SEQUENCE [LARGE SCALE GENOMIC DNA]</scope>
    <source>
        <strain evidence="1 2">Bp0003</strain>
    </source>
</reference>
<dbReference type="AlphaFoldDB" id="A0A4Z1FDB9"/>